<dbReference type="InterPro" id="IPR042971">
    <property type="entry name" value="LEA_SMP"/>
</dbReference>
<gene>
    <name evidence="4" type="ORF">MUK42_31092</name>
</gene>
<protein>
    <submittedName>
        <fullName evidence="4">Late embryogenesis abundant protein</fullName>
    </submittedName>
</protein>
<evidence type="ECO:0000313" key="5">
    <source>
        <dbReference type="Proteomes" id="UP001055439"/>
    </source>
</evidence>
<dbReference type="Proteomes" id="UP001055439">
    <property type="component" value="Chromosome 4"/>
</dbReference>
<organism evidence="4 5">
    <name type="scientific">Musa troglodytarum</name>
    <name type="common">fe'i banana</name>
    <dbReference type="NCBI Taxonomy" id="320322"/>
    <lineage>
        <taxon>Eukaryota</taxon>
        <taxon>Viridiplantae</taxon>
        <taxon>Streptophyta</taxon>
        <taxon>Embryophyta</taxon>
        <taxon>Tracheophyta</taxon>
        <taxon>Spermatophyta</taxon>
        <taxon>Magnoliopsida</taxon>
        <taxon>Liliopsida</taxon>
        <taxon>Zingiberales</taxon>
        <taxon>Musaceae</taxon>
        <taxon>Musa</taxon>
    </lineage>
</organism>
<keyword evidence="2" id="KW-0677">Repeat</keyword>
<proteinExistence type="inferred from homology"/>
<dbReference type="PANTHER" id="PTHR31174">
    <property type="entry name" value="SEED MATURATION FAMILY PROTEIN"/>
    <property type="match status" value="1"/>
</dbReference>
<dbReference type="EMBL" id="CP097506">
    <property type="protein sequence ID" value="URD97978.1"/>
    <property type="molecule type" value="Genomic_DNA"/>
</dbReference>
<comment type="similarity">
    <text evidence="1">Belongs to the LEA type SMP family.</text>
</comment>
<evidence type="ECO:0000259" key="3">
    <source>
        <dbReference type="Pfam" id="PF04927"/>
    </source>
</evidence>
<dbReference type="OrthoDB" id="2014755at2759"/>
<dbReference type="AlphaFoldDB" id="A0A9E7JYF6"/>
<name>A0A9E7JYF6_9LILI</name>
<dbReference type="PANTHER" id="PTHR31174:SF7">
    <property type="entry name" value="LATE EMBRYOGENESIS ABUNDANT PROTEIN 31-RELATED"/>
    <property type="match status" value="1"/>
</dbReference>
<evidence type="ECO:0000256" key="2">
    <source>
        <dbReference type="ARBA" id="ARBA00022737"/>
    </source>
</evidence>
<sequence>MRLPDDREATRVDAERVVRAEMRNNPDVCLRLGGVADSMVSAARFNQEP</sequence>
<dbReference type="InterPro" id="IPR007011">
    <property type="entry name" value="LEA_SMP_dom"/>
</dbReference>
<evidence type="ECO:0000313" key="4">
    <source>
        <dbReference type="EMBL" id="URD97978.1"/>
    </source>
</evidence>
<reference evidence="4" key="1">
    <citation type="submission" date="2022-05" db="EMBL/GenBank/DDBJ databases">
        <title>The Musa troglodytarum L. genome provides insights into the mechanism of non-climacteric behaviour and enrichment of carotenoids.</title>
        <authorList>
            <person name="Wang J."/>
        </authorList>
    </citation>
    <scope>NUCLEOTIDE SEQUENCE</scope>
    <source>
        <tissue evidence="4">Leaf</tissue>
    </source>
</reference>
<dbReference type="Pfam" id="PF04927">
    <property type="entry name" value="SMP"/>
    <property type="match status" value="1"/>
</dbReference>
<accession>A0A9E7JYF6</accession>
<feature type="domain" description="SMP" evidence="3">
    <location>
        <begin position="3"/>
        <end position="48"/>
    </location>
</feature>
<keyword evidence="5" id="KW-1185">Reference proteome</keyword>
<evidence type="ECO:0000256" key="1">
    <source>
        <dbReference type="ARBA" id="ARBA00010733"/>
    </source>
</evidence>